<protein>
    <recommendedName>
        <fullName evidence="10">Transcriptional regulatory protein</fullName>
    </recommendedName>
</protein>
<dbReference type="SUPFAM" id="SSF52172">
    <property type="entry name" value="CheY-like"/>
    <property type="match status" value="1"/>
</dbReference>
<dbReference type="Gene3D" id="1.10.10.10">
    <property type="entry name" value="Winged helix-like DNA-binding domain superfamily/Winged helix DNA-binding domain"/>
    <property type="match status" value="1"/>
</dbReference>
<evidence type="ECO:0000256" key="8">
    <source>
        <dbReference type="ARBA" id="ARBA00023163"/>
    </source>
</evidence>
<gene>
    <name evidence="13" type="ORF">HMPREF0216_03197</name>
</gene>
<dbReference type="InterPro" id="IPR051271">
    <property type="entry name" value="2C-system_Tx_regulators"/>
</dbReference>
<evidence type="ECO:0000259" key="12">
    <source>
        <dbReference type="PROSITE" id="PS50110"/>
    </source>
</evidence>
<dbReference type="InterPro" id="IPR036388">
    <property type="entry name" value="WH-like_DNA-bd_sf"/>
</dbReference>
<evidence type="ECO:0000313" key="13">
    <source>
        <dbReference type="EMBL" id="EKY22606.1"/>
    </source>
</evidence>
<dbReference type="Gene3D" id="3.40.50.2300">
    <property type="match status" value="1"/>
</dbReference>
<feature type="modified residue" description="4-aspartylphosphate" evidence="11">
    <location>
        <position position="54"/>
    </location>
</feature>
<keyword evidence="14" id="KW-1185">Reference proteome</keyword>
<dbReference type="GO" id="GO:0005737">
    <property type="term" value="C:cytoplasm"/>
    <property type="evidence" value="ECO:0007669"/>
    <property type="project" value="UniProtKB-SubCell"/>
</dbReference>
<dbReference type="Proteomes" id="UP000010420">
    <property type="component" value="Unassembled WGS sequence"/>
</dbReference>
<reference evidence="13 14" key="1">
    <citation type="submission" date="2012-05" db="EMBL/GenBank/DDBJ databases">
        <authorList>
            <person name="Weinstock G."/>
            <person name="Sodergren E."/>
            <person name="Lobos E.A."/>
            <person name="Fulton L."/>
            <person name="Fulton R."/>
            <person name="Courtney L."/>
            <person name="Fronick C."/>
            <person name="O'Laughlin M."/>
            <person name="Godfrey J."/>
            <person name="Wilson R.M."/>
            <person name="Miner T."/>
            <person name="Farmer C."/>
            <person name="Delehaunty K."/>
            <person name="Cordes M."/>
            <person name="Minx P."/>
            <person name="Tomlinson C."/>
            <person name="Chen J."/>
            <person name="Wollam A."/>
            <person name="Pepin K.H."/>
            <person name="Bhonagiri V."/>
            <person name="Zhang X."/>
            <person name="Suruliraj S."/>
            <person name="Warren W."/>
            <person name="Mitreva M."/>
            <person name="Mardis E.R."/>
            <person name="Wilson R.K."/>
        </authorList>
    </citation>
    <scope>NUCLEOTIDE SEQUENCE [LARGE SCALE GENOMIC DNA]</scope>
    <source>
        <strain evidence="13 14">DSM 1785</strain>
    </source>
</reference>
<evidence type="ECO:0000256" key="1">
    <source>
        <dbReference type="ARBA" id="ARBA00004496"/>
    </source>
</evidence>
<dbReference type="PANTHER" id="PTHR45526:SF1">
    <property type="entry name" value="TRANSCRIPTIONAL REGULATORY PROTEIN DCUR-RELATED"/>
    <property type="match status" value="1"/>
</dbReference>
<dbReference type="GO" id="GO:0003677">
    <property type="term" value="F:DNA binding"/>
    <property type="evidence" value="ECO:0007669"/>
    <property type="project" value="UniProtKB-KW"/>
</dbReference>
<evidence type="ECO:0000256" key="6">
    <source>
        <dbReference type="ARBA" id="ARBA00023125"/>
    </source>
</evidence>
<keyword evidence="7 10" id="KW-0010">Activator</keyword>
<keyword evidence="3 11" id="KW-0597">Phosphoprotein</keyword>
<dbReference type="eggNOG" id="COG4565">
    <property type="taxonomic scope" value="Bacteria"/>
</dbReference>
<evidence type="ECO:0000256" key="5">
    <source>
        <dbReference type="ARBA" id="ARBA00023015"/>
    </source>
</evidence>
<dbReference type="SMART" id="SM00448">
    <property type="entry name" value="REC"/>
    <property type="match status" value="1"/>
</dbReference>
<dbReference type="PIRSF" id="PIRSF006171">
    <property type="entry name" value="RR_citrat_malat"/>
    <property type="match status" value="1"/>
</dbReference>
<dbReference type="GO" id="GO:0000156">
    <property type="term" value="F:phosphorelay response regulator activity"/>
    <property type="evidence" value="ECO:0007669"/>
    <property type="project" value="TreeGrafter"/>
</dbReference>
<keyword evidence="6 10" id="KW-0238">DNA-binding</keyword>
<evidence type="ECO:0000256" key="9">
    <source>
        <dbReference type="ARBA" id="ARBA00024867"/>
    </source>
</evidence>
<dbReference type="PANTHER" id="PTHR45526">
    <property type="entry name" value="TRANSCRIPTIONAL REGULATORY PROTEIN DPIA"/>
    <property type="match status" value="1"/>
</dbReference>
<comment type="caution">
    <text evidence="13">The sequence shown here is derived from an EMBL/GenBank/DDBJ whole genome shotgun (WGS) entry which is preliminary data.</text>
</comment>
<dbReference type="InterPro" id="IPR024187">
    <property type="entry name" value="Sig_transdc_resp-reg_cit/mal"/>
</dbReference>
<dbReference type="OrthoDB" id="9759232at2"/>
<dbReference type="EMBL" id="AMEZ01000121">
    <property type="protein sequence ID" value="EKY22606.1"/>
    <property type="molecule type" value="Genomic_DNA"/>
</dbReference>
<proteinExistence type="predicted"/>
<dbReference type="PROSITE" id="PS50110">
    <property type="entry name" value="RESPONSE_REGULATORY"/>
    <property type="match status" value="1"/>
</dbReference>
<dbReference type="HOGENOM" id="CLU_000445_39_0_9"/>
<evidence type="ECO:0000256" key="11">
    <source>
        <dbReference type="PROSITE-ProRule" id="PRU00169"/>
    </source>
</evidence>
<keyword evidence="4 10" id="KW-0902">Two-component regulatory system</keyword>
<keyword evidence="2 10" id="KW-0963">Cytoplasm</keyword>
<comment type="subcellular location">
    <subcellularLocation>
        <location evidence="1 10">Cytoplasm</location>
    </subcellularLocation>
</comment>
<sequence>MINVLIVEDDPMVAFINKRYLEQIGGINVFGPVMYEKDIINILESEKIDLILLDVFLPQKSGIDILKSLRNKSFFTDIIMITAANSSLEVKKAFAYGVVDYLVKPFEFKRLKEAVDKFKLKNNMMQKDNLLTQKEIDKLLINDNLDGETTLPKGLNKKTLDKILSFLNDNSNKVWTLREIAYEIKISNVTVKKYMDYLEKIDKIKSEMTFGNVGRPEHKYTINK</sequence>
<evidence type="ECO:0000256" key="2">
    <source>
        <dbReference type="ARBA" id="ARBA00022490"/>
    </source>
</evidence>
<dbReference type="InterPro" id="IPR001789">
    <property type="entry name" value="Sig_transdc_resp-reg_receiver"/>
</dbReference>
<feature type="domain" description="Response regulatory" evidence="12">
    <location>
        <begin position="3"/>
        <end position="119"/>
    </location>
</feature>
<evidence type="ECO:0000256" key="3">
    <source>
        <dbReference type="ARBA" id="ARBA00022553"/>
    </source>
</evidence>
<organism evidence="13 14">
    <name type="scientific">Clostridium celatum DSM 1785</name>
    <dbReference type="NCBI Taxonomy" id="545697"/>
    <lineage>
        <taxon>Bacteria</taxon>
        <taxon>Bacillati</taxon>
        <taxon>Bacillota</taxon>
        <taxon>Clostridia</taxon>
        <taxon>Eubacteriales</taxon>
        <taxon>Clostridiaceae</taxon>
        <taxon>Clostridium</taxon>
    </lineage>
</organism>
<comment type="function">
    <text evidence="9">May play the central regulatory role in sporulation. It may be an element of the effector pathway responsible for the activation of sporulation genes in response to nutritional stress. Spo0A may act in concert with spo0H (a sigma factor) to control the expression of some genes that are critical to the sporulation process.</text>
</comment>
<dbReference type="AlphaFoldDB" id="L1Q3X4"/>
<dbReference type="Pfam" id="PF00072">
    <property type="entry name" value="Response_reg"/>
    <property type="match status" value="1"/>
</dbReference>
<dbReference type="InterPro" id="IPR011006">
    <property type="entry name" value="CheY-like_superfamily"/>
</dbReference>
<dbReference type="STRING" id="545697.HMPREF0216_03197"/>
<dbReference type="PATRIC" id="fig|545697.3.peg.3130"/>
<keyword evidence="5 10" id="KW-0805">Transcription regulation</keyword>
<evidence type="ECO:0000313" key="14">
    <source>
        <dbReference type="Proteomes" id="UP000010420"/>
    </source>
</evidence>
<evidence type="ECO:0000256" key="4">
    <source>
        <dbReference type="ARBA" id="ARBA00023012"/>
    </source>
</evidence>
<evidence type="ECO:0000256" key="10">
    <source>
        <dbReference type="PIRNR" id="PIRNR006171"/>
    </source>
</evidence>
<accession>L1Q3X4</accession>
<dbReference type="RefSeq" id="WP_005215866.1">
    <property type="nucleotide sequence ID" value="NZ_KB291706.1"/>
</dbReference>
<keyword evidence="8 10" id="KW-0804">Transcription</keyword>
<name>L1Q3X4_9CLOT</name>
<evidence type="ECO:0000256" key="7">
    <source>
        <dbReference type="ARBA" id="ARBA00023159"/>
    </source>
</evidence>
<dbReference type="GO" id="GO:0003700">
    <property type="term" value="F:DNA-binding transcription factor activity"/>
    <property type="evidence" value="ECO:0007669"/>
    <property type="project" value="InterPro"/>
</dbReference>